<evidence type="ECO:0000256" key="1">
    <source>
        <dbReference type="SAM" id="MobiDB-lite"/>
    </source>
</evidence>
<reference evidence="2 3" key="1">
    <citation type="submission" date="2019-03" db="EMBL/GenBank/DDBJ databases">
        <title>Paraburkholderia sp. isolated from native Mimosa gymnas in Guartela State Park, Brazil.</title>
        <authorList>
            <person name="Paulitsch F."/>
            <person name="Hungria M."/>
            <person name="Delamuta J.R.M."/>
            <person name="Ribeiro R.A."/>
            <person name="Dall'Agnol R."/>
            <person name="Silva J.S.B."/>
        </authorList>
    </citation>
    <scope>NUCLEOTIDE SEQUENCE [LARGE SCALE GENOMIC DNA]</scope>
    <source>
        <strain evidence="2 3">CNPSo 3008</strain>
    </source>
</reference>
<dbReference type="OrthoDB" id="1523296at2"/>
<dbReference type="Pfam" id="PF06996">
    <property type="entry name" value="T6SS_TssG"/>
    <property type="match status" value="1"/>
</dbReference>
<protein>
    <submittedName>
        <fullName evidence="2">Type VI secretion system baseplate subunit TssG</fullName>
    </submittedName>
</protein>
<proteinExistence type="predicted"/>
<comment type="caution">
    <text evidence="2">The sequence shown here is derived from an EMBL/GenBank/DDBJ whole genome shotgun (WGS) entry which is preliminary data.</text>
</comment>
<gene>
    <name evidence="2" type="primary">tssG</name>
    <name evidence="2" type="ORF">E1N52_28390</name>
</gene>
<feature type="region of interest" description="Disordered" evidence="1">
    <location>
        <begin position="1"/>
        <end position="26"/>
    </location>
</feature>
<dbReference type="AlphaFoldDB" id="A0A4R5L6W2"/>
<evidence type="ECO:0000313" key="2">
    <source>
        <dbReference type="EMBL" id="TDG04603.1"/>
    </source>
</evidence>
<dbReference type="NCBIfam" id="TIGR03347">
    <property type="entry name" value="VI_chp_1"/>
    <property type="match status" value="1"/>
</dbReference>
<accession>A0A4R5L6W2</accession>
<feature type="compositionally biased region" description="Polar residues" evidence="1">
    <location>
        <begin position="13"/>
        <end position="26"/>
    </location>
</feature>
<sequence>MAHADRPQACGMNRSSGLRDMSQQAPISAGQDRYQRFWRQLRAAPHEHDLFHLLRWIDALAGGEAPLGEAQHPAGEPVRLGQTPSLSFAPSMVAAVDGEENGHAPDGPPRVHIYGFGLFGPNGPLPQHVTEYAYERVHSFGDNSMGAFADLFHHRLIVLLYRAWADAQPVVGLDRPGESRFDRYVASLIGLAGARNAAPPLHARDAPGRHAKSFQAGHWVRQTRNPEGLAQILRHDFGVQVRIVEHAVRWIALGERQRSAIGAVRGPRRGGGQVARQRAAGAALGEGALLGRAVRDAQGNFRIVLGPLPLARYQAFLPGGADSARLVHWVREYIGAEFGWDLQLELAASEVPCAAPGGAGRLGLSTWLGRRLSREPARDLVVDLVARAQGG</sequence>
<name>A0A4R5L6W2_9BURK</name>
<dbReference type="InterPro" id="IPR010732">
    <property type="entry name" value="T6SS_TssG-like"/>
</dbReference>
<dbReference type="Proteomes" id="UP000295606">
    <property type="component" value="Unassembled WGS sequence"/>
</dbReference>
<dbReference type="PANTHER" id="PTHR35564">
    <property type="match status" value="1"/>
</dbReference>
<organism evidence="2 3">
    <name type="scientific">Paraburkholderia guartelaensis</name>
    <dbReference type="NCBI Taxonomy" id="2546446"/>
    <lineage>
        <taxon>Bacteria</taxon>
        <taxon>Pseudomonadati</taxon>
        <taxon>Pseudomonadota</taxon>
        <taxon>Betaproteobacteria</taxon>
        <taxon>Burkholderiales</taxon>
        <taxon>Burkholderiaceae</taxon>
        <taxon>Paraburkholderia</taxon>
    </lineage>
</organism>
<evidence type="ECO:0000313" key="3">
    <source>
        <dbReference type="Proteomes" id="UP000295606"/>
    </source>
</evidence>
<dbReference type="EMBL" id="SMOD01000026">
    <property type="protein sequence ID" value="TDG04603.1"/>
    <property type="molecule type" value="Genomic_DNA"/>
</dbReference>
<dbReference type="PANTHER" id="PTHR35564:SF4">
    <property type="entry name" value="CYTOPLASMIC PROTEIN"/>
    <property type="match status" value="1"/>
</dbReference>